<protein>
    <submittedName>
        <fullName evidence="2">PilZ domain-containing protein</fullName>
    </submittedName>
</protein>
<evidence type="ECO:0000313" key="3">
    <source>
        <dbReference type="Proteomes" id="UP000663981"/>
    </source>
</evidence>
<sequence length="123" mass="14345">MRYKREEPFRYEFNPPLSCTFSIVEIDNKNINTGNADGHIIDLSPKGVKLTSKLNIPLGKQEVKIKLNFRINIDMIYVVGILVWRKELNHLGFQYGVKFVNISVLPEVIMEELKTFIKQKSYQ</sequence>
<organism evidence="2 3">
    <name type="scientific">Metabacillus bambusae</name>
    <dbReference type="NCBI Taxonomy" id="2795218"/>
    <lineage>
        <taxon>Bacteria</taxon>
        <taxon>Bacillati</taxon>
        <taxon>Bacillota</taxon>
        <taxon>Bacilli</taxon>
        <taxon>Bacillales</taxon>
        <taxon>Bacillaceae</taxon>
        <taxon>Metabacillus</taxon>
    </lineage>
</organism>
<reference evidence="2 3" key="1">
    <citation type="submission" date="2021-03" db="EMBL/GenBank/DDBJ databases">
        <title>Whole genome sequence of Metabacillus bambusae BG109.</title>
        <authorList>
            <person name="Jeong J.W."/>
        </authorList>
    </citation>
    <scope>NUCLEOTIDE SEQUENCE [LARGE SCALE GENOMIC DNA]</scope>
    <source>
        <strain evidence="2 3">BG109</strain>
    </source>
</reference>
<dbReference type="InterPro" id="IPR009875">
    <property type="entry name" value="PilZ_domain"/>
</dbReference>
<gene>
    <name evidence="2" type="ORF">I7822_20095</name>
</gene>
<dbReference type="RefSeq" id="WP_207980860.1">
    <property type="nucleotide sequence ID" value="NZ_JAGDEL010000018.1"/>
</dbReference>
<accession>A0ABS3N6Q4</accession>
<comment type="caution">
    <text evidence="2">The sequence shown here is derived from an EMBL/GenBank/DDBJ whole genome shotgun (WGS) entry which is preliminary data.</text>
</comment>
<evidence type="ECO:0000313" key="2">
    <source>
        <dbReference type="EMBL" id="MBO1513927.1"/>
    </source>
</evidence>
<feature type="domain" description="PilZ" evidence="1">
    <location>
        <begin position="32"/>
        <end position="106"/>
    </location>
</feature>
<keyword evidence="3" id="KW-1185">Reference proteome</keyword>
<dbReference type="Proteomes" id="UP000663981">
    <property type="component" value="Unassembled WGS sequence"/>
</dbReference>
<dbReference type="Pfam" id="PF07238">
    <property type="entry name" value="PilZ"/>
    <property type="match status" value="1"/>
</dbReference>
<proteinExistence type="predicted"/>
<dbReference type="EMBL" id="JAGDEL010000018">
    <property type="protein sequence ID" value="MBO1513927.1"/>
    <property type="molecule type" value="Genomic_DNA"/>
</dbReference>
<name>A0ABS3N6Q4_9BACI</name>
<evidence type="ECO:0000259" key="1">
    <source>
        <dbReference type="Pfam" id="PF07238"/>
    </source>
</evidence>